<dbReference type="SUPFAM" id="SSF53223">
    <property type="entry name" value="Aminoacid dehydrogenase-like, N-terminal domain"/>
    <property type="match status" value="1"/>
</dbReference>
<reference evidence="11" key="1">
    <citation type="submission" date="2025-08" db="UniProtKB">
        <authorList>
            <consortium name="RefSeq"/>
        </authorList>
    </citation>
    <scope>IDENTIFICATION</scope>
    <source>
        <strain evidence="11">15112-1751.03</strain>
        <tissue evidence="11">Whole Adult</tissue>
    </source>
</reference>
<dbReference type="AlphaFoldDB" id="A0A9C6TD89"/>
<dbReference type="GO" id="GO:0035999">
    <property type="term" value="P:tetrahydrofolate interconversion"/>
    <property type="evidence" value="ECO:0007669"/>
    <property type="project" value="TreeGrafter"/>
</dbReference>
<dbReference type="PRINTS" id="PR00085">
    <property type="entry name" value="THFDHDRGNASE"/>
</dbReference>
<name>A0A9C6TD89_DROAB</name>
<evidence type="ECO:0000256" key="5">
    <source>
        <dbReference type="ARBA" id="ARBA00023002"/>
    </source>
</evidence>
<dbReference type="InterPro" id="IPR046346">
    <property type="entry name" value="Aminoacid_DH-like_N_sf"/>
</dbReference>
<dbReference type="CTD" id="47895"/>
<feature type="domain" description="Tetrahydrofolate dehydrogenase/cyclohydrolase catalytic" evidence="8">
    <location>
        <begin position="39"/>
        <end position="154"/>
    </location>
</feature>
<dbReference type="SUPFAM" id="SSF51735">
    <property type="entry name" value="NAD(P)-binding Rossmann-fold domains"/>
    <property type="match status" value="1"/>
</dbReference>
<dbReference type="FunFam" id="3.40.50.10860:FF:000005">
    <property type="entry name" value="C-1-tetrahydrofolate synthase, cytoplasmic, putative"/>
    <property type="match status" value="1"/>
</dbReference>
<dbReference type="GO" id="GO:0004487">
    <property type="term" value="F:methylenetetrahydrofolate dehydrogenase (NAD+) activity"/>
    <property type="evidence" value="ECO:0007669"/>
    <property type="project" value="TreeGrafter"/>
</dbReference>
<dbReference type="Pfam" id="PF02882">
    <property type="entry name" value="THF_DHG_CYH_C"/>
    <property type="match status" value="1"/>
</dbReference>
<dbReference type="OrthoDB" id="5126881at2759"/>
<dbReference type="InterPro" id="IPR000672">
    <property type="entry name" value="THF_DH/CycHdrlase"/>
</dbReference>
<evidence type="ECO:0000259" key="8">
    <source>
        <dbReference type="Pfam" id="PF00763"/>
    </source>
</evidence>
<dbReference type="CDD" id="cd01080">
    <property type="entry name" value="NAD_bind_m-THF_DH_Cyclohyd"/>
    <property type="match status" value="1"/>
</dbReference>
<keyword evidence="3" id="KW-0554">One-carbon metabolism</keyword>
<evidence type="ECO:0000256" key="6">
    <source>
        <dbReference type="ARBA" id="ARBA00023268"/>
    </source>
</evidence>
<dbReference type="HAMAP" id="MF_01576">
    <property type="entry name" value="THF_DHG_CYH"/>
    <property type="match status" value="1"/>
</dbReference>
<keyword evidence="5" id="KW-0560">Oxidoreductase</keyword>
<dbReference type="Pfam" id="PF00763">
    <property type="entry name" value="THF_DHG_CYH"/>
    <property type="match status" value="1"/>
</dbReference>
<keyword evidence="10" id="KW-1185">Reference proteome</keyword>
<dbReference type="PANTHER" id="PTHR48099">
    <property type="entry name" value="C-1-TETRAHYDROFOLATE SYNTHASE, CYTOPLASMIC-RELATED"/>
    <property type="match status" value="1"/>
</dbReference>
<evidence type="ECO:0000313" key="11">
    <source>
        <dbReference type="RefSeq" id="XP_051864202.1"/>
    </source>
</evidence>
<dbReference type="GO" id="GO:0004488">
    <property type="term" value="F:methylenetetrahydrofolate dehydrogenase (NADP+) activity"/>
    <property type="evidence" value="ECO:0007669"/>
    <property type="project" value="InterPro"/>
</dbReference>
<evidence type="ECO:0000259" key="9">
    <source>
        <dbReference type="Pfam" id="PF02882"/>
    </source>
</evidence>
<dbReference type="Gene3D" id="3.40.50.10860">
    <property type="entry name" value="Leucine Dehydrogenase, chain A, domain 1"/>
    <property type="match status" value="1"/>
</dbReference>
<dbReference type="GO" id="GO:0005739">
    <property type="term" value="C:mitochondrion"/>
    <property type="evidence" value="ECO:0007669"/>
    <property type="project" value="TreeGrafter"/>
</dbReference>
<comment type="subunit">
    <text evidence="1">Homodimer.</text>
</comment>
<organism evidence="10 11">
    <name type="scientific">Drosophila albomicans</name>
    <name type="common">Fruit fly</name>
    <dbReference type="NCBI Taxonomy" id="7291"/>
    <lineage>
        <taxon>Eukaryota</taxon>
        <taxon>Metazoa</taxon>
        <taxon>Ecdysozoa</taxon>
        <taxon>Arthropoda</taxon>
        <taxon>Hexapoda</taxon>
        <taxon>Insecta</taxon>
        <taxon>Pterygota</taxon>
        <taxon>Neoptera</taxon>
        <taxon>Endopterygota</taxon>
        <taxon>Diptera</taxon>
        <taxon>Brachycera</taxon>
        <taxon>Muscomorpha</taxon>
        <taxon>Ephydroidea</taxon>
        <taxon>Drosophilidae</taxon>
        <taxon>Drosophila</taxon>
    </lineage>
</organism>
<evidence type="ECO:0000256" key="1">
    <source>
        <dbReference type="ARBA" id="ARBA00011738"/>
    </source>
</evidence>
<dbReference type="Gene3D" id="3.40.50.720">
    <property type="entry name" value="NAD(P)-binding Rossmann-like Domain"/>
    <property type="match status" value="1"/>
</dbReference>
<dbReference type="InterPro" id="IPR020867">
    <property type="entry name" value="THF_DH/CycHdrlase_CS"/>
</dbReference>
<evidence type="ECO:0000256" key="7">
    <source>
        <dbReference type="ARBA" id="ARBA00036357"/>
    </source>
</evidence>
<proteinExistence type="inferred from homology"/>
<dbReference type="EC" id="3.5.4.9" evidence="2"/>
<gene>
    <name evidence="11" type="primary">LOC117576339</name>
</gene>
<dbReference type="FunFam" id="3.40.50.720:FF:000189">
    <property type="entry name" value="Bifunctional protein FolD"/>
    <property type="match status" value="1"/>
</dbReference>
<protein>
    <recommendedName>
        <fullName evidence="2">methenyltetrahydrofolate cyclohydrolase</fullName>
        <ecNumber evidence="2">3.5.4.9</ecNumber>
    </recommendedName>
</protein>
<dbReference type="Proteomes" id="UP000515160">
    <property type="component" value="Chromosome 2R"/>
</dbReference>
<feature type="domain" description="Tetrahydrofolate dehydrogenase/cyclohydrolase NAD(P)-binding" evidence="9">
    <location>
        <begin position="173"/>
        <end position="330"/>
    </location>
</feature>
<comment type="catalytic activity">
    <reaction evidence="7">
        <text>(6R)-5,10-methenyltetrahydrofolate + H2O = (6R)-10-formyltetrahydrofolate + H(+)</text>
        <dbReference type="Rhea" id="RHEA:23700"/>
        <dbReference type="ChEBI" id="CHEBI:15377"/>
        <dbReference type="ChEBI" id="CHEBI:15378"/>
        <dbReference type="ChEBI" id="CHEBI:57455"/>
        <dbReference type="ChEBI" id="CHEBI:195366"/>
        <dbReference type="EC" id="3.5.4.9"/>
    </reaction>
</comment>
<evidence type="ECO:0000313" key="10">
    <source>
        <dbReference type="Proteomes" id="UP000515160"/>
    </source>
</evidence>
<sequence length="336" mass="36477">MWNRLVSRFGRHCIPLYTITKKISIHQIRPSCANMAQIIDGSGLAKDIRCELRKELEQFMAAGHRAPHLTAIIVGEDPASQKYVTNKMNACKEIGISSETKVLPASTTQDELLQLISEQNSNPNVNGILVQLPVPEHMDERTICNAVCAEKDVDGFNEINVGRLALDMEGIIPATPQGIKAMLELSNIETFGRNAVVVGRSKNVSLPMAILLSSDGKNATNALDATVTICHRYTPPKELAKFCRQADIIVVAVGKPGLITKDMVKPGACVIDVGINRIKDEQTGNFRLVGDVDFDEVRQVAGHISPVPGGVGPMTVAMLMKNTIKAAKSQVAYRSD</sequence>
<dbReference type="InterPro" id="IPR020630">
    <property type="entry name" value="THF_DH/CycHdrlase_cat_dom"/>
</dbReference>
<dbReference type="GO" id="GO:0004477">
    <property type="term" value="F:methenyltetrahydrofolate cyclohydrolase activity"/>
    <property type="evidence" value="ECO:0007669"/>
    <property type="project" value="UniProtKB-EC"/>
</dbReference>
<dbReference type="GeneID" id="117576339"/>
<dbReference type="PANTHER" id="PTHR48099:SF11">
    <property type="entry name" value="BIFUNCTIONAL METHYLENETETRAHYDROFOLATE DEHYDROGENASE_CYCLOHYDROLASE, MITOCHONDRIAL"/>
    <property type="match status" value="1"/>
</dbReference>
<dbReference type="InterPro" id="IPR036291">
    <property type="entry name" value="NAD(P)-bd_dom_sf"/>
</dbReference>
<dbReference type="RefSeq" id="XP_051864202.1">
    <property type="nucleotide sequence ID" value="XM_052008242.1"/>
</dbReference>
<dbReference type="PROSITE" id="PS00767">
    <property type="entry name" value="THF_DHG_CYH_2"/>
    <property type="match status" value="1"/>
</dbReference>
<keyword evidence="6" id="KW-0511">Multifunctional enzyme</keyword>
<evidence type="ECO:0000256" key="2">
    <source>
        <dbReference type="ARBA" id="ARBA00012776"/>
    </source>
</evidence>
<accession>A0A9C6TD89</accession>
<evidence type="ECO:0000256" key="3">
    <source>
        <dbReference type="ARBA" id="ARBA00022563"/>
    </source>
</evidence>
<dbReference type="InterPro" id="IPR020631">
    <property type="entry name" value="THF_DH/CycHdrlase_NAD-bd_dom"/>
</dbReference>
<evidence type="ECO:0000256" key="4">
    <source>
        <dbReference type="ARBA" id="ARBA00022801"/>
    </source>
</evidence>
<keyword evidence="4" id="KW-0378">Hydrolase</keyword>